<dbReference type="SUPFAM" id="SSF52980">
    <property type="entry name" value="Restriction endonuclease-like"/>
    <property type="match status" value="1"/>
</dbReference>
<dbReference type="SUPFAM" id="SSF52540">
    <property type="entry name" value="P-loop containing nucleoside triphosphate hydrolases"/>
    <property type="match status" value="1"/>
</dbReference>
<organism evidence="3 4">
    <name type="scientific">Desulfovibrio psychrotolerans</name>
    <dbReference type="NCBI Taxonomy" id="415242"/>
    <lineage>
        <taxon>Bacteria</taxon>
        <taxon>Pseudomonadati</taxon>
        <taxon>Thermodesulfobacteriota</taxon>
        <taxon>Desulfovibrionia</taxon>
        <taxon>Desulfovibrionales</taxon>
        <taxon>Desulfovibrionaceae</taxon>
        <taxon>Desulfovibrio</taxon>
    </lineage>
</organism>
<dbReference type="Pfam" id="PF12705">
    <property type="entry name" value="PDDEXK_1"/>
    <property type="match status" value="1"/>
</dbReference>
<reference evidence="3 4" key="1">
    <citation type="submission" date="2020-05" db="EMBL/GenBank/DDBJ databases">
        <title>Draft genome sequence of Desulfovibrio psychrotolerans JS1T.</title>
        <authorList>
            <person name="Ueno A."/>
            <person name="Tamazawa S."/>
            <person name="Tamamura S."/>
            <person name="Murakami T."/>
            <person name="Kiyama T."/>
            <person name="Inomata H."/>
            <person name="Amano Y."/>
            <person name="Miyakawa K."/>
            <person name="Tamaki H."/>
            <person name="Naganuma T."/>
            <person name="Kaneko K."/>
        </authorList>
    </citation>
    <scope>NUCLEOTIDE SEQUENCE [LARGE SCALE GENOMIC DNA]</scope>
    <source>
        <strain evidence="3 4">JS1</strain>
    </source>
</reference>
<dbReference type="AlphaFoldDB" id="A0A7J0BRA8"/>
<dbReference type="EMBL" id="BLVP01000001">
    <property type="protein sequence ID" value="GFM35675.1"/>
    <property type="molecule type" value="Genomic_DNA"/>
</dbReference>
<evidence type="ECO:0000313" key="3">
    <source>
        <dbReference type="EMBL" id="GFM35675.1"/>
    </source>
</evidence>
<evidence type="ECO:0000259" key="2">
    <source>
        <dbReference type="Pfam" id="PF12705"/>
    </source>
</evidence>
<dbReference type="Proteomes" id="UP000503820">
    <property type="component" value="Unassembled WGS sequence"/>
</dbReference>
<accession>A0A7J0BRA8</accession>
<protein>
    <recommendedName>
        <fullName evidence="2">PD-(D/E)XK endonuclease-like domain-containing protein</fullName>
    </recommendedName>
</protein>
<dbReference type="InterPro" id="IPR038726">
    <property type="entry name" value="PDDEXK_AddAB-type"/>
</dbReference>
<dbReference type="Gene3D" id="3.90.320.10">
    <property type="match status" value="1"/>
</dbReference>
<dbReference type="InterPro" id="IPR027417">
    <property type="entry name" value="P-loop_NTPase"/>
</dbReference>
<dbReference type="RefSeq" id="WP_174408366.1">
    <property type="nucleotide sequence ID" value="NZ_BLVP01000001.1"/>
</dbReference>
<gene>
    <name evidence="3" type="ORF">DSM19430T_03590</name>
</gene>
<dbReference type="InterPro" id="IPR011604">
    <property type="entry name" value="PDDEXK-like_dom_sf"/>
</dbReference>
<evidence type="ECO:0000256" key="1">
    <source>
        <dbReference type="SAM" id="MobiDB-lite"/>
    </source>
</evidence>
<proteinExistence type="predicted"/>
<feature type="compositionally biased region" description="Polar residues" evidence="1">
    <location>
        <begin position="359"/>
        <end position="368"/>
    </location>
</feature>
<feature type="domain" description="PD-(D/E)XK endonuclease-like" evidence="2">
    <location>
        <begin position="742"/>
        <end position="1051"/>
    </location>
</feature>
<keyword evidence="4" id="KW-1185">Reference proteome</keyword>
<comment type="caution">
    <text evidence="3">The sequence shown here is derived from an EMBL/GenBank/DDBJ whole genome shotgun (WGS) entry which is preliminary data.</text>
</comment>
<sequence length="1053" mass="118822">MRQNSPFIIIPWENDFLTALAGLVLEQTQGNPGNACIIMPHSRPGRYFSRTLLHMQTLPKPFVLPQMLTVNDLFRTLRAEMEGMPPEPLELLDRVGLLLDCVQQACPSGAGAETALPLPVQDANRFFPWGMRLASLLEDFHKQNLVPEDIAHMHGQVADFAADLLASLGRIHAAYTQRLDAGGWTTPGYDAFRVVRRLPQSGEQDHFACLRERRIFIAGFYGLTGVEEALFRHLWQHCGARIVLHTDARLAHDAAQEEGEAHWACREHARWATRWGARMETAQPAHPRQRSVIFHEGFDLHSQLDVLQRTLREQGTAEPSDVAEPIQSALSAKSGELPGLPELAEPAELELPPQPSQPTQTDGDAPQETQGTAVVLPDTGLLMPVLHHLPRRDVNISMGYPLGRSTLFRLLETVMRLQETARNGQYYWKELIRLLRHPYLKMLSLQGERPLGLMLHNMETAIRTGRRHTDPRTQHPDTDPHSAVPEADARALLHAVLDLTVTRWETLTTPADMADTLADLCSLLLAHGGDLWDRFPLDAESIFRLMRRVIPMLRECSLAHQPFPRDVLFTILRETIRLERVPFEADPLTGVQVLGMLETRLLRFDSLHILDATEDKLPGAPAHDPLLPDSLRAMLGLPDTRHREQVAAHNFHRLIHGANHVHIYYQAGVDRSGLFEEKKARSRFVEEMLWQEERARGALLKPGTPPLHAVTYPMPSPRHEDRPVLRSPAIAARLDEYLRRPLSPSALDTYLTCPVRFFHERLCGLSAIDQVNEGDDMAGIGELLHTVLETFFTPLTGRPVTFTEDDAERLKALFVRELYQSPIRDTLPYDSFIMLEEAGKIRLERFLKNQPATTVLALEQRMQAAVSVNGNTRFLAGRMDRVDSRDGNIIILDYKTGKVHRPHLAVWDDEDLWKRLRNWQGADDDTLERLAQAMPSVQLPAYLHVYSRTGMSGTSLPGIDQSGITQSGNVSSGIQTGSGDPVHDAGWVELRNEGKELFLLGTQMDDDTRETIIHTRIPQLMEFLFRHMEQAPVYRPIRGKHCQWCACANCCSV</sequence>
<dbReference type="InterPro" id="IPR011335">
    <property type="entry name" value="Restrct_endonuc-II-like"/>
</dbReference>
<name>A0A7J0BRA8_9BACT</name>
<evidence type="ECO:0000313" key="4">
    <source>
        <dbReference type="Proteomes" id="UP000503820"/>
    </source>
</evidence>
<feature type="region of interest" description="Disordered" evidence="1">
    <location>
        <begin position="349"/>
        <end position="368"/>
    </location>
</feature>